<feature type="compositionally biased region" description="Basic and acidic residues" evidence="7">
    <location>
        <begin position="38"/>
        <end position="48"/>
    </location>
</feature>
<evidence type="ECO:0000256" key="5">
    <source>
        <dbReference type="ARBA" id="ARBA00023015"/>
    </source>
</evidence>
<dbReference type="OrthoDB" id="166746at2759"/>
<keyword evidence="3" id="KW-0863">Zinc-finger</keyword>
<evidence type="ECO:0000256" key="2">
    <source>
        <dbReference type="ARBA" id="ARBA00022723"/>
    </source>
</evidence>
<protein>
    <submittedName>
        <fullName evidence="9">Polycomb protein suz12</fullName>
    </submittedName>
</protein>
<dbReference type="PANTHER" id="PTHR22597">
    <property type="entry name" value="POLYCOMB GROUP PROTEIN"/>
    <property type="match status" value="1"/>
</dbReference>
<organism evidence="9 10">
    <name type="scientific">Orchesella cincta</name>
    <name type="common">Springtail</name>
    <name type="synonym">Podura cincta</name>
    <dbReference type="NCBI Taxonomy" id="48709"/>
    <lineage>
        <taxon>Eukaryota</taxon>
        <taxon>Metazoa</taxon>
        <taxon>Ecdysozoa</taxon>
        <taxon>Arthropoda</taxon>
        <taxon>Hexapoda</taxon>
        <taxon>Collembola</taxon>
        <taxon>Entomobryomorpha</taxon>
        <taxon>Entomobryoidea</taxon>
        <taxon>Orchesellidae</taxon>
        <taxon>Orchesellinae</taxon>
        <taxon>Orchesella</taxon>
    </lineage>
</organism>
<dbReference type="GO" id="GO:0008270">
    <property type="term" value="F:zinc ion binding"/>
    <property type="evidence" value="ECO:0007669"/>
    <property type="project" value="UniProtKB-KW"/>
</dbReference>
<evidence type="ECO:0000313" key="10">
    <source>
        <dbReference type="Proteomes" id="UP000094527"/>
    </source>
</evidence>
<feature type="compositionally biased region" description="Basic residues" evidence="7">
    <location>
        <begin position="49"/>
        <end position="60"/>
    </location>
</feature>
<evidence type="ECO:0000256" key="4">
    <source>
        <dbReference type="ARBA" id="ARBA00022833"/>
    </source>
</evidence>
<evidence type="ECO:0000256" key="6">
    <source>
        <dbReference type="ARBA" id="ARBA00023163"/>
    </source>
</evidence>
<keyword evidence="2" id="KW-0479">Metal-binding</keyword>
<feature type="domain" description="Polycomb protein VEFS-Box" evidence="8">
    <location>
        <begin position="68"/>
        <end position="178"/>
    </location>
</feature>
<feature type="compositionally biased region" description="Polar residues" evidence="7">
    <location>
        <begin position="64"/>
        <end position="79"/>
    </location>
</feature>
<evidence type="ECO:0000256" key="3">
    <source>
        <dbReference type="ARBA" id="ARBA00022771"/>
    </source>
</evidence>
<evidence type="ECO:0000256" key="7">
    <source>
        <dbReference type="SAM" id="MobiDB-lite"/>
    </source>
</evidence>
<dbReference type="GO" id="GO:0031490">
    <property type="term" value="F:chromatin DNA binding"/>
    <property type="evidence" value="ECO:0007669"/>
    <property type="project" value="TreeGrafter"/>
</dbReference>
<dbReference type="EMBL" id="LJIJ01001104">
    <property type="protein sequence ID" value="ODM92976.1"/>
    <property type="molecule type" value="Genomic_DNA"/>
</dbReference>
<dbReference type="Proteomes" id="UP000094527">
    <property type="component" value="Unassembled WGS sequence"/>
</dbReference>
<comment type="caution">
    <text evidence="9">The sequence shown here is derived from an EMBL/GenBank/DDBJ whole genome shotgun (WGS) entry which is preliminary data.</text>
</comment>
<dbReference type="Pfam" id="PF09733">
    <property type="entry name" value="VEFS-Box"/>
    <property type="match status" value="1"/>
</dbReference>
<dbReference type="CDD" id="cd21521">
    <property type="entry name" value="VEFS-box"/>
    <property type="match status" value="1"/>
</dbReference>
<reference evidence="9 10" key="1">
    <citation type="journal article" date="2016" name="Genome Biol. Evol.">
        <title>Gene Family Evolution Reflects Adaptation to Soil Environmental Stressors in the Genome of the Collembolan Orchesella cincta.</title>
        <authorList>
            <person name="Faddeeva-Vakhrusheva A."/>
            <person name="Derks M.F."/>
            <person name="Anvar S.Y."/>
            <person name="Agamennone V."/>
            <person name="Suring W."/>
            <person name="Smit S."/>
            <person name="van Straalen N.M."/>
            <person name="Roelofs D."/>
        </authorList>
    </citation>
    <scope>NUCLEOTIDE SEQUENCE [LARGE SCALE GENOMIC DNA]</scope>
    <source>
        <tissue evidence="9">Mixed pool</tissue>
    </source>
</reference>
<proteinExistence type="inferred from homology"/>
<gene>
    <name evidence="9" type="ORF">Ocin01_13703</name>
</gene>
<accession>A0A1D2MIZ4</accession>
<keyword evidence="5" id="KW-0805">Transcription regulation</keyword>
<evidence type="ECO:0000256" key="1">
    <source>
        <dbReference type="ARBA" id="ARBA00007416"/>
    </source>
</evidence>
<name>A0A1D2MIZ4_ORCCI</name>
<sequence length="196" mass="22913">MPGVQNQSQKRRRRKVILTKPIEHAVHNGAQKRRKRKIELDKSVEPTSKKLKRGRPKGKAAVKSSPNPNRQYYHASTNLPIKPNEKVDSDSTDDEVYQELNNRSIDKLRGVTPLQKDFMKLWNAHRQKTREVYRGISHLKDACSNFVDEHKVELKDTKMYREFMFHLTTLHEKNLMTRGALTEVVNRAHKIHEGDN</sequence>
<evidence type="ECO:0000313" key="9">
    <source>
        <dbReference type="EMBL" id="ODM92976.1"/>
    </source>
</evidence>
<feature type="region of interest" description="Disordered" evidence="7">
    <location>
        <begin position="1"/>
        <end position="91"/>
    </location>
</feature>
<dbReference type="PANTHER" id="PTHR22597:SF0">
    <property type="entry name" value="POLYCOMB PROTEIN SUZ12"/>
    <property type="match status" value="1"/>
</dbReference>
<keyword evidence="4" id="KW-0862">Zinc</keyword>
<keyword evidence="6" id="KW-0804">Transcription</keyword>
<keyword evidence="10" id="KW-1185">Reference proteome</keyword>
<dbReference type="AlphaFoldDB" id="A0A1D2MIZ4"/>
<dbReference type="GO" id="GO:0016586">
    <property type="term" value="C:RSC-type complex"/>
    <property type="evidence" value="ECO:0007669"/>
    <property type="project" value="TreeGrafter"/>
</dbReference>
<dbReference type="InterPro" id="IPR019135">
    <property type="entry name" value="Polycomb_protein_VEFS-Box"/>
</dbReference>
<evidence type="ECO:0000259" key="8">
    <source>
        <dbReference type="Pfam" id="PF09733"/>
    </source>
</evidence>
<comment type="similarity">
    <text evidence="1">Belongs to the VEFS (VRN2-EMF2-FIS2-SU(Z)12) family.</text>
</comment>
<dbReference type="STRING" id="48709.A0A1D2MIZ4"/>
<dbReference type="OMA" id="NIDVAMA"/>